<evidence type="ECO:0000313" key="1">
    <source>
        <dbReference type="EMBL" id="CAL1276952.1"/>
    </source>
</evidence>
<proteinExistence type="predicted"/>
<dbReference type="EMBL" id="CAXIEN010000098">
    <property type="protein sequence ID" value="CAL1276952.1"/>
    <property type="molecule type" value="Genomic_DNA"/>
</dbReference>
<evidence type="ECO:0000313" key="2">
    <source>
        <dbReference type="Proteomes" id="UP001497382"/>
    </source>
</evidence>
<reference evidence="1 2" key="1">
    <citation type="submission" date="2024-04" db="EMBL/GenBank/DDBJ databases">
        <authorList>
            <person name="Rising A."/>
            <person name="Reimegard J."/>
            <person name="Sonavane S."/>
            <person name="Akerstrom W."/>
            <person name="Nylinder S."/>
            <person name="Hedman E."/>
            <person name="Kallberg Y."/>
        </authorList>
    </citation>
    <scope>NUCLEOTIDE SEQUENCE [LARGE SCALE GENOMIC DNA]</scope>
</reference>
<accession>A0AAV1ZYX6</accession>
<name>A0AAV1ZYX6_9ARAC</name>
<comment type="caution">
    <text evidence="1">The sequence shown here is derived from an EMBL/GenBank/DDBJ whole genome shotgun (WGS) entry which is preliminary data.</text>
</comment>
<dbReference type="AlphaFoldDB" id="A0AAV1ZYX6"/>
<organism evidence="1 2">
    <name type="scientific">Larinioides sclopetarius</name>
    <dbReference type="NCBI Taxonomy" id="280406"/>
    <lineage>
        <taxon>Eukaryota</taxon>
        <taxon>Metazoa</taxon>
        <taxon>Ecdysozoa</taxon>
        <taxon>Arthropoda</taxon>
        <taxon>Chelicerata</taxon>
        <taxon>Arachnida</taxon>
        <taxon>Araneae</taxon>
        <taxon>Araneomorphae</taxon>
        <taxon>Entelegynae</taxon>
        <taxon>Araneoidea</taxon>
        <taxon>Araneidae</taxon>
        <taxon>Larinioides</taxon>
    </lineage>
</organism>
<sequence length="82" mass="9164">MCSLLSAINFKLYIIISRGHDHDPLDVGLEVAPEAVLQVEVQLEDMLEDQEADRVLEAEMDEVLLEINKHCHLIGLFHGVAA</sequence>
<protein>
    <submittedName>
        <fullName evidence="1">Uncharacterized protein</fullName>
    </submittedName>
</protein>
<keyword evidence="2" id="KW-1185">Reference proteome</keyword>
<gene>
    <name evidence="1" type="ORF">LARSCL_LOCUS8931</name>
</gene>
<dbReference type="Proteomes" id="UP001497382">
    <property type="component" value="Unassembled WGS sequence"/>
</dbReference>